<accession>A0A5C8NIY1</accession>
<dbReference type="Gene3D" id="1.10.3210.10">
    <property type="entry name" value="Hypothetical protein af1432"/>
    <property type="match status" value="1"/>
</dbReference>
<dbReference type="Pfam" id="PF01966">
    <property type="entry name" value="HD"/>
    <property type="match status" value="1"/>
</dbReference>
<dbReference type="SMART" id="SM00471">
    <property type="entry name" value="HDc"/>
    <property type="match status" value="1"/>
</dbReference>
<dbReference type="RefSeq" id="WP_147668867.1">
    <property type="nucleotide sequence ID" value="NZ_VDUW01000010.1"/>
</dbReference>
<dbReference type="SUPFAM" id="SSF109604">
    <property type="entry name" value="HD-domain/PDEase-like"/>
    <property type="match status" value="1"/>
</dbReference>
<evidence type="ECO:0000259" key="1">
    <source>
        <dbReference type="PROSITE" id="PS51831"/>
    </source>
</evidence>
<evidence type="ECO:0000313" key="3">
    <source>
        <dbReference type="Proteomes" id="UP000321574"/>
    </source>
</evidence>
<dbReference type="InterPro" id="IPR006674">
    <property type="entry name" value="HD_domain"/>
</dbReference>
<dbReference type="NCBIfam" id="TIGR00277">
    <property type="entry name" value="HDIG"/>
    <property type="match status" value="1"/>
</dbReference>
<proteinExistence type="predicted"/>
<dbReference type="OrthoDB" id="2352233at2"/>
<organism evidence="2 3">
    <name type="scientific">Cerasibacillus terrae</name>
    <dbReference type="NCBI Taxonomy" id="2498845"/>
    <lineage>
        <taxon>Bacteria</taxon>
        <taxon>Bacillati</taxon>
        <taxon>Bacillota</taxon>
        <taxon>Bacilli</taxon>
        <taxon>Bacillales</taxon>
        <taxon>Bacillaceae</taxon>
        <taxon>Cerasibacillus</taxon>
    </lineage>
</organism>
<dbReference type="AlphaFoldDB" id="A0A5C8NIY1"/>
<keyword evidence="3" id="KW-1185">Reference proteome</keyword>
<reference evidence="2 3" key="1">
    <citation type="submission" date="2019-06" db="EMBL/GenBank/DDBJ databases">
        <title>Cerasibacillus sp. nov., isolated from maize field.</title>
        <authorList>
            <person name="Lin S.-Y."/>
            <person name="Tsai C.-F."/>
            <person name="Young C.-C."/>
        </authorList>
    </citation>
    <scope>NUCLEOTIDE SEQUENCE [LARGE SCALE GENOMIC DNA]</scope>
    <source>
        <strain evidence="2 3">CC-CFT480</strain>
    </source>
</reference>
<dbReference type="PROSITE" id="PS51831">
    <property type="entry name" value="HD"/>
    <property type="match status" value="1"/>
</dbReference>
<comment type="caution">
    <text evidence="2">The sequence shown here is derived from an EMBL/GenBank/DDBJ whole genome shotgun (WGS) entry which is preliminary data.</text>
</comment>
<protein>
    <submittedName>
        <fullName evidence="2">HD domain-containing protein</fullName>
    </submittedName>
</protein>
<name>A0A5C8NIY1_9BACI</name>
<dbReference type="CDD" id="cd00077">
    <property type="entry name" value="HDc"/>
    <property type="match status" value="1"/>
</dbReference>
<dbReference type="EMBL" id="VDUW01000010">
    <property type="protein sequence ID" value="TXL61759.1"/>
    <property type="molecule type" value="Genomic_DNA"/>
</dbReference>
<dbReference type="InterPro" id="IPR006675">
    <property type="entry name" value="HDIG_dom"/>
</dbReference>
<dbReference type="InterPro" id="IPR003607">
    <property type="entry name" value="HD/PDEase_dom"/>
</dbReference>
<dbReference type="Proteomes" id="UP000321574">
    <property type="component" value="Unassembled WGS sequence"/>
</dbReference>
<gene>
    <name evidence="2" type="ORF">FHP05_12830</name>
</gene>
<evidence type="ECO:0000313" key="2">
    <source>
        <dbReference type="EMBL" id="TXL61759.1"/>
    </source>
</evidence>
<feature type="domain" description="HD" evidence="1">
    <location>
        <begin position="23"/>
        <end position="139"/>
    </location>
</feature>
<sequence length="183" mass="21092">MRTVTLEDVFTHPTTQKYLRRSGIAHAIQVAENAYLISKRFKVNPDLATKAALLHDVGHYTWYKNGQWDYNLYKENDIHAIKGANRAHKLLIEIGEEPRHAKEIAIAILLHTDSYLPDGYLHLNPLQQVVTLADEADEEVGGNHHYKQIDDTIALERIRVLDIKIDEVLHEPVKQLNKMKQIF</sequence>